<dbReference type="HOGENOM" id="CLU_3208540_0_0_1"/>
<accession>K3ZBU9</accession>
<evidence type="ECO:0000313" key="1">
    <source>
        <dbReference type="EnsemblPlants" id="KQL15850"/>
    </source>
</evidence>
<dbReference type="InParanoid" id="K3ZBU9"/>
<sequence length="45" mass="5048">MASKGKATFLILLMEEATSSKLIIMERVHSYRQLTADPTIPANRN</sequence>
<dbReference type="Gramene" id="KQL15850">
    <property type="protein sequence ID" value="KQL15850"/>
    <property type="gene ID" value="SETIT_024020mg"/>
</dbReference>
<proteinExistence type="predicted"/>
<dbReference type="EnsemblPlants" id="KQL15850">
    <property type="protein sequence ID" value="KQL15850"/>
    <property type="gene ID" value="SETIT_024020mg"/>
</dbReference>
<evidence type="ECO:0000313" key="2">
    <source>
        <dbReference type="Proteomes" id="UP000004995"/>
    </source>
</evidence>
<dbReference type="EMBL" id="AGNK02001794">
    <property type="status" value="NOT_ANNOTATED_CDS"/>
    <property type="molecule type" value="Genomic_DNA"/>
</dbReference>
<dbReference type="AlphaFoldDB" id="K3ZBU9"/>
<reference evidence="2" key="1">
    <citation type="journal article" date="2012" name="Nat. Biotechnol.">
        <title>Reference genome sequence of the model plant Setaria.</title>
        <authorList>
            <person name="Bennetzen J.L."/>
            <person name="Schmutz J."/>
            <person name="Wang H."/>
            <person name="Percifield R."/>
            <person name="Hawkins J."/>
            <person name="Pontaroli A.C."/>
            <person name="Estep M."/>
            <person name="Feng L."/>
            <person name="Vaughn J.N."/>
            <person name="Grimwood J."/>
            <person name="Jenkins J."/>
            <person name="Barry K."/>
            <person name="Lindquist E."/>
            <person name="Hellsten U."/>
            <person name="Deshpande S."/>
            <person name="Wang X."/>
            <person name="Wu X."/>
            <person name="Mitros T."/>
            <person name="Triplett J."/>
            <person name="Yang X."/>
            <person name="Ye C.Y."/>
            <person name="Mauro-Herrera M."/>
            <person name="Wang L."/>
            <person name="Li P."/>
            <person name="Sharma M."/>
            <person name="Sharma R."/>
            <person name="Ronald P.C."/>
            <person name="Panaud O."/>
            <person name="Kellogg E.A."/>
            <person name="Brutnell T.P."/>
            <person name="Doust A.N."/>
            <person name="Tuskan G.A."/>
            <person name="Rokhsar D."/>
            <person name="Devos K.M."/>
        </authorList>
    </citation>
    <scope>NUCLEOTIDE SEQUENCE [LARGE SCALE GENOMIC DNA]</scope>
    <source>
        <strain evidence="2">cv. Yugu1</strain>
    </source>
</reference>
<keyword evidence="2" id="KW-1185">Reference proteome</keyword>
<dbReference type="Proteomes" id="UP000004995">
    <property type="component" value="Unassembled WGS sequence"/>
</dbReference>
<reference evidence="1" key="2">
    <citation type="submission" date="2018-08" db="UniProtKB">
        <authorList>
            <consortium name="EnsemblPlants"/>
        </authorList>
    </citation>
    <scope>IDENTIFICATION</scope>
    <source>
        <strain evidence="1">Yugu1</strain>
    </source>
</reference>
<name>K3ZBU9_SETIT</name>
<protein>
    <submittedName>
        <fullName evidence="1">Uncharacterized protein</fullName>
    </submittedName>
</protein>
<organism evidence="1 2">
    <name type="scientific">Setaria italica</name>
    <name type="common">Foxtail millet</name>
    <name type="synonym">Panicum italicum</name>
    <dbReference type="NCBI Taxonomy" id="4555"/>
    <lineage>
        <taxon>Eukaryota</taxon>
        <taxon>Viridiplantae</taxon>
        <taxon>Streptophyta</taxon>
        <taxon>Embryophyta</taxon>
        <taxon>Tracheophyta</taxon>
        <taxon>Spermatophyta</taxon>
        <taxon>Magnoliopsida</taxon>
        <taxon>Liliopsida</taxon>
        <taxon>Poales</taxon>
        <taxon>Poaceae</taxon>
        <taxon>PACMAD clade</taxon>
        <taxon>Panicoideae</taxon>
        <taxon>Panicodae</taxon>
        <taxon>Paniceae</taxon>
        <taxon>Cenchrinae</taxon>
        <taxon>Setaria</taxon>
    </lineage>
</organism>